<proteinExistence type="predicted"/>
<evidence type="ECO:0000256" key="1">
    <source>
        <dbReference type="SAM" id="MobiDB-lite"/>
    </source>
</evidence>
<accession>A0ABX0PSL5</accession>
<comment type="caution">
    <text evidence="2">The sequence shown here is derived from an EMBL/GenBank/DDBJ whole genome shotgun (WGS) entry which is preliminary data.</text>
</comment>
<dbReference type="EMBL" id="JAAQTO010000017">
    <property type="protein sequence ID" value="NIC05233.1"/>
    <property type="molecule type" value="Genomic_DNA"/>
</dbReference>
<gene>
    <name evidence="2" type="ORF">HBJ55_07335</name>
</gene>
<sequence length="100" mass="11111">MNAPLPTVATRNTSHGPDKDLIDRATRLAFLVEAAERRERKASRDRLLALIAYHETMAELTSRTTAWCDGAQQRIESARTDHCEKARAAKAELAQHEGGN</sequence>
<reference evidence="2 3" key="1">
    <citation type="submission" date="2020-03" db="EMBL/GenBank/DDBJ databases">
        <title>Identification of Halomonas strains.</title>
        <authorList>
            <person name="Xiao Z."/>
            <person name="Dong F."/>
            <person name="Wang Z."/>
            <person name="Zhao J.-Y."/>
        </authorList>
    </citation>
    <scope>NUCLEOTIDE SEQUENCE [LARGE SCALE GENOMIC DNA]</scope>
    <source>
        <strain evidence="2 3">DX6</strain>
    </source>
</reference>
<dbReference type="RefSeq" id="WP_167112579.1">
    <property type="nucleotide sequence ID" value="NZ_JAAQTO010000017.1"/>
</dbReference>
<dbReference type="Proteomes" id="UP001318321">
    <property type="component" value="Unassembled WGS sequence"/>
</dbReference>
<evidence type="ECO:0000313" key="2">
    <source>
        <dbReference type="EMBL" id="NIC05233.1"/>
    </source>
</evidence>
<protein>
    <submittedName>
        <fullName evidence="2">Uncharacterized protein</fullName>
    </submittedName>
</protein>
<evidence type="ECO:0000313" key="3">
    <source>
        <dbReference type="Proteomes" id="UP001318321"/>
    </source>
</evidence>
<keyword evidence="3" id="KW-1185">Reference proteome</keyword>
<name>A0ABX0PSL5_9GAMM</name>
<organism evidence="2 3">
    <name type="scientific">Billgrantia bachuensis</name>
    <dbReference type="NCBI Taxonomy" id="2717286"/>
    <lineage>
        <taxon>Bacteria</taxon>
        <taxon>Pseudomonadati</taxon>
        <taxon>Pseudomonadota</taxon>
        <taxon>Gammaproteobacteria</taxon>
        <taxon>Oceanospirillales</taxon>
        <taxon>Halomonadaceae</taxon>
        <taxon>Billgrantia</taxon>
    </lineage>
</organism>
<feature type="region of interest" description="Disordered" evidence="1">
    <location>
        <begin position="1"/>
        <end position="20"/>
    </location>
</feature>